<dbReference type="AlphaFoldDB" id="S4PMI2"/>
<reference evidence="1" key="2">
    <citation type="submission" date="2013-05" db="EMBL/GenBank/DDBJ databases">
        <authorList>
            <person name="Carter J.-M."/>
            <person name="Baker S.C."/>
            <person name="Pink R."/>
            <person name="Carter D.R.F."/>
            <person name="Collins A."/>
            <person name="Tomlin J."/>
            <person name="Gibbs M."/>
            <person name="Breuker C.J."/>
        </authorList>
    </citation>
    <scope>NUCLEOTIDE SEQUENCE</scope>
    <source>
        <tissue evidence="1">Ovary</tissue>
    </source>
</reference>
<reference evidence="1" key="1">
    <citation type="journal article" date="2013" name="BMC Genomics">
        <title>Unscrambling butterfly oogenesis.</title>
        <authorList>
            <person name="Carter J.M."/>
            <person name="Baker S.C."/>
            <person name="Pink R."/>
            <person name="Carter D.R."/>
            <person name="Collins A."/>
            <person name="Tomlin J."/>
            <person name="Gibbs M."/>
            <person name="Breuker C.J."/>
        </authorList>
    </citation>
    <scope>NUCLEOTIDE SEQUENCE</scope>
    <source>
        <tissue evidence="1">Ovary</tissue>
    </source>
</reference>
<accession>S4PMI2</accession>
<protein>
    <submittedName>
        <fullName evidence="1">Uncharacterized protein</fullName>
    </submittedName>
</protein>
<sequence length="75" mass="9071">MYCQYQFKIYSSSELYVILAERFAHYLLLAQVLTSHKREINYQLINRTFVSHQLKSLSIMNSKTIMHCYLQYRAE</sequence>
<dbReference type="EMBL" id="GAIX01003540">
    <property type="protein sequence ID" value="JAA89020.1"/>
    <property type="molecule type" value="Transcribed_RNA"/>
</dbReference>
<name>S4PMI2_9NEOP</name>
<organism evidence="1">
    <name type="scientific">Pararge aegeria</name>
    <name type="common">speckled wood butterfly</name>
    <dbReference type="NCBI Taxonomy" id="116150"/>
    <lineage>
        <taxon>Eukaryota</taxon>
        <taxon>Metazoa</taxon>
        <taxon>Ecdysozoa</taxon>
        <taxon>Arthropoda</taxon>
        <taxon>Hexapoda</taxon>
        <taxon>Insecta</taxon>
        <taxon>Pterygota</taxon>
        <taxon>Neoptera</taxon>
        <taxon>Endopterygota</taxon>
        <taxon>Lepidoptera</taxon>
        <taxon>Glossata</taxon>
        <taxon>Ditrysia</taxon>
        <taxon>Papilionoidea</taxon>
        <taxon>Nymphalidae</taxon>
        <taxon>Satyrinae</taxon>
        <taxon>Satyrini</taxon>
        <taxon>Parargina</taxon>
        <taxon>Pararge</taxon>
    </lineage>
</organism>
<evidence type="ECO:0000313" key="1">
    <source>
        <dbReference type="EMBL" id="JAA89020.1"/>
    </source>
</evidence>
<proteinExistence type="predicted"/>